<dbReference type="InterPro" id="IPR032599">
    <property type="entry name" value="YcdB/YcdC_rep_domain"/>
</dbReference>
<dbReference type="Proteomes" id="UP000316882">
    <property type="component" value="Unassembled WGS sequence"/>
</dbReference>
<dbReference type="RefSeq" id="WP_122965736.1">
    <property type="nucleotide sequence ID" value="NZ_BJMH01000004.1"/>
</dbReference>
<evidence type="ECO:0000313" key="2">
    <source>
        <dbReference type="EMBL" id="GEB31484.1"/>
    </source>
</evidence>
<reference evidence="2 3" key="1">
    <citation type="submission" date="2019-06" db="EMBL/GenBank/DDBJ databases">
        <title>Whole genome shotgun sequence of Brevibacillus parabrevis NBRC 12334.</title>
        <authorList>
            <person name="Hosoyama A."/>
            <person name="Uohara A."/>
            <person name="Ohji S."/>
            <person name="Ichikawa N."/>
        </authorList>
    </citation>
    <scope>NUCLEOTIDE SEQUENCE [LARGE SCALE GENOMIC DNA]</scope>
    <source>
        <strain evidence="2 3">NBRC 12334</strain>
    </source>
</reference>
<dbReference type="AlphaFoldDB" id="A0A4Y3PDC5"/>
<evidence type="ECO:0000259" key="1">
    <source>
        <dbReference type="Pfam" id="PF16244"/>
    </source>
</evidence>
<comment type="caution">
    <text evidence="2">The sequence shown here is derived from an EMBL/GenBank/DDBJ whole genome shotgun (WGS) entry which is preliminary data.</text>
</comment>
<gene>
    <name evidence="2" type="ORF">BPA01_10640</name>
</gene>
<protein>
    <recommendedName>
        <fullName evidence="1">YcdB/YcdC repeated domain-containing protein</fullName>
    </recommendedName>
</protein>
<dbReference type="STRING" id="54914.AV540_09655"/>
<name>A0A4Y3PDC5_BREPA</name>
<proteinExistence type="predicted"/>
<dbReference type="Pfam" id="PF16244">
    <property type="entry name" value="DUF4901"/>
    <property type="match status" value="2"/>
</dbReference>
<sequence length="722" mass="80195">MELDQGLREAVREAGKAAASEVKFTREMEERIRMEVGKKKQKNRNRVVMAGSLAACLALTVLGVREGFLPSMSPQKNGTSAAAAHQTDKTAEQAVSPEQALAPLQKAVPELGGVTLRKGETLDGVALVTLLQKDRAIGQVAYDTRTGRIESYLLDASNDGEKTTIAPAQAEKVAQAFLQTALGEEAKAYAHQATEVYADEDWRNGTWMNVSYQRLENGKPVPYDVLTVQVDKKERVAFFGRLNEQEQKLFAKFAASVPELNPSPVVYNKQLTRDGWALVLGKVNDEGQTAMVSEIGNGQDIDLYRIQRDRNEVAQKPNEAEALKQAKQLLGRLLGADSANYRHVESNSAEKFMRYHNGLPVMEDVLDIELGSSGRLLMFSKPTRAYSPSSFPDAAEAVAKSAAENELAANMKLVYVQHMSEGKALKQPTLEYRAAVSFFQQGRPVFLDWYIDAHSGKINYGTGNNGFAYDQLQREQPQADAFETHEQPVIVRTKEEAKALLQTEFGVNVEGMSYRESVDDHQKNKSFNWADSKDRWHEVTIDAKTSQVVGLRVPRTNTQVTVKREQAEQAAVFFLAKYADPGVKEVQLAQVMEPGAANPVSSGNWVFRYVMSKDGIPVLDKGPDAAYEVSVDPSTGKVNSFRNWRETHKLIELPSSAEVVSKQKAAESFLRVMPLRLVYLLKDQENDWLDRPRLAYIPWSEEELASSFITIDAKSGEAVIEP</sequence>
<organism evidence="2 3">
    <name type="scientific">Brevibacillus parabrevis</name>
    <dbReference type="NCBI Taxonomy" id="54914"/>
    <lineage>
        <taxon>Bacteria</taxon>
        <taxon>Bacillati</taxon>
        <taxon>Bacillota</taxon>
        <taxon>Bacilli</taxon>
        <taxon>Bacillales</taxon>
        <taxon>Paenibacillaceae</taxon>
        <taxon>Brevibacillus</taxon>
    </lineage>
</organism>
<feature type="domain" description="YcdB/YcdC repeated" evidence="1">
    <location>
        <begin position="139"/>
        <end position="237"/>
    </location>
</feature>
<evidence type="ECO:0000313" key="3">
    <source>
        <dbReference type="Proteomes" id="UP000316882"/>
    </source>
</evidence>
<feature type="domain" description="YcdB/YcdC repeated" evidence="1">
    <location>
        <begin position="512"/>
        <end position="642"/>
    </location>
</feature>
<keyword evidence="3" id="KW-1185">Reference proteome</keyword>
<accession>A0A4Y3PDC5</accession>
<dbReference type="EMBL" id="BJMH01000004">
    <property type="protein sequence ID" value="GEB31484.1"/>
    <property type="molecule type" value="Genomic_DNA"/>
</dbReference>